<dbReference type="Proteomes" id="UP000014760">
    <property type="component" value="Unassembled WGS sequence"/>
</dbReference>
<keyword evidence="1" id="KW-0175">Coiled coil</keyword>
<dbReference type="EnsemblMetazoa" id="CapteT19360">
    <property type="protein sequence ID" value="CapteP19360"/>
    <property type="gene ID" value="CapteG19360"/>
</dbReference>
<evidence type="ECO:0000313" key="4">
    <source>
        <dbReference type="EnsemblMetazoa" id="CapteP19360"/>
    </source>
</evidence>
<dbReference type="PROSITE" id="PS50833">
    <property type="entry name" value="BRIX"/>
    <property type="match status" value="1"/>
</dbReference>
<organism evidence="3">
    <name type="scientific">Capitella teleta</name>
    <name type="common">Polychaete worm</name>
    <dbReference type="NCBI Taxonomy" id="283909"/>
    <lineage>
        <taxon>Eukaryota</taxon>
        <taxon>Metazoa</taxon>
        <taxon>Spiralia</taxon>
        <taxon>Lophotrochozoa</taxon>
        <taxon>Annelida</taxon>
        <taxon>Polychaeta</taxon>
        <taxon>Sedentaria</taxon>
        <taxon>Scolecida</taxon>
        <taxon>Capitellidae</taxon>
        <taxon>Capitella</taxon>
    </lineage>
</organism>
<keyword evidence="5" id="KW-1185">Reference proteome</keyword>
<feature type="domain" description="Brix" evidence="2">
    <location>
        <begin position="122"/>
        <end position="303"/>
    </location>
</feature>
<dbReference type="AlphaFoldDB" id="R7U6Z7"/>
<dbReference type="PANTHER" id="PTHR22734:SF2">
    <property type="entry name" value="U3 SMALL NUCLEOLAR RIBONUCLEOPROTEIN PROTEIN IMP4"/>
    <property type="match status" value="1"/>
</dbReference>
<dbReference type="GO" id="GO:0042134">
    <property type="term" value="F:rRNA primary transcript binding"/>
    <property type="evidence" value="ECO:0007669"/>
    <property type="project" value="InterPro"/>
</dbReference>
<dbReference type="EMBL" id="AMQN01010021">
    <property type="status" value="NOT_ANNOTATED_CDS"/>
    <property type="molecule type" value="Genomic_DNA"/>
</dbReference>
<evidence type="ECO:0000256" key="1">
    <source>
        <dbReference type="SAM" id="Coils"/>
    </source>
</evidence>
<dbReference type="InterPro" id="IPR044281">
    <property type="entry name" value="IMP4/RPF1"/>
</dbReference>
<dbReference type="EMBL" id="KB306825">
    <property type="protein sequence ID" value="ELT99436.1"/>
    <property type="molecule type" value="Genomic_DNA"/>
</dbReference>
<reference evidence="4" key="3">
    <citation type="submission" date="2015-06" db="UniProtKB">
        <authorList>
            <consortium name="EnsemblMetazoa"/>
        </authorList>
    </citation>
    <scope>IDENTIFICATION</scope>
</reference>
<evidence type="ECO:0000259" key="2">
    <source>
        <dbReference type="PROSITE" id="PS50833"/>
    </source>
</evidence>
<dbReference type="GO" id="GO:0042274">
    <property type="term" value="P:ribosomal small subunit biogenesis"/>
    <property type="evidence" value="ECO:0007669"/>
    <property type="project" value="UniProtKB-ARBA"/>
</dbReference>
<dbReference type="SMART" id="SM00879">
    <property type="entry name" value="Brix"/>
    <property type="match status" value="1"/>
</dbReference>
<dbReference type="GO" id="GO:0030515">
    <property type="term" value="F:snoRNA binding"/>
    <property type="evidence" value="ECO:0007669"/>
    <property type="project" value="TreeGrafter"/>
</dbReference>
<dbReference type="STRING" id="283909.R7U6Z7"/>
<dbReference type="Gene3D" id="3.40.50.10480">
    <property type="entry name" value="Probable brix-domain ribosomal biogenesis protein"/>
    <property type="match status" value="1"/>
</dbReference>
<reference evidence="3 5" key="2">
    <citation type="journal article" date="2013" name="Nature">
        <title>Insights into bilaterian evolution from three spiralian genomes.</title>
        <authorList>
            <person name="Simakov O."/>
            <person name="Marletaz F."/>
            <person name="Cho S.J."/>
            <person name="Edsinger-Gonzales E."/>
            <person name="Havlak P."/>
            <person name="Hellsten U."/>
            <person name="Kuo D.H."/>
            <person name="Larsson T."/>
            <person name="Lv J."/>
            <person name="Arendt D."/>
            <person name="Savage R."/>
            <person name="Osoegawa K."/>
            <person name="de Jong P."/>
            <person name="Grimwood J."/>
            <person name="Chapman J.A."/>
            <person name="Shapiro H."/>
            <person name="Aerts A."/>
            <person name="Otillar R.P."/>
            <person name="Terry A.Y."/>
            <person name="Boore J.L."/>
            <person name="Grigoriev I.V."/>
            <person name="Lindberg D.R."/>
            <person name="Seaver E.C."/>
            <person name="Weisblat D.A."/>
            <person name="Putnam N.H."/>
            <person name="Rokhsar D.S."/>
        </authorList>
    </citation>
    <scope>NUCLEOTIDE SEQUENCE</scope>
    <source>
        <strain evidence="3 5">I ESC-2004</strain>
    </source>
</reference>
<dbReference type="PANTHER" id="PTHR22734">
    <property type="entry name" value="U3 SMALL NUCLEOLAR RIBONUCLEOPROTEIN PROTEIN IMP4"/>
    <property type="match status" value="1"/>
</dbReference>
<dbReference type="GO" id="GO:0006364">
    <property type="term" value="P:rRNA processing"/>
    <property type="evidence" value="ECO:0007669"/>
    <property type="project" value="InterPro"/>
</dbReference>
<dbReference type="OMA" id="IGTMSEQ"/>
<dbReference type="FunCoup" id="R7U6Z7">
    <property type="interactions" value="1776"/>
</dbReference>
<evidence type="ECO:0000313" key="5">
    <source>
        <dbReference type="Proteomes" id="UP000014760"/>
    </source>
</evidence>
<feature type="coiled-coil region" evidence="1">
    <location>
        <begin position="54"/>
        <end position="81"/>
    </location>
</feature>
<gene>
    <name evidence="3" type="ORF">CAPTEDRAFT_19360</name>
</gene>
<dbReference type="HOGENOM" id="CLU_040063_2_0_1"/>
<dbReference type="GO" id="GO:0034457">
    <property type="term" value="C:Mpp10 complex"/>
    <property type="evidence" value="ECO:0007669"/>
    <property type="project" value="UniProtKB-ARBA"/>
</dbReference>
<dbReference type="GO" id="GO:0032040">
    <property type="term" value="C:small-subunit processome"/>
    <property type="evidence" value="ECO:0007669"/>
    <property type="project" value="TreeGrafter"/>
</dbReference>
<dbReference type="SUPFAM" id="SSF52954">
    <property type="entry name" value="Class II aaRS ABD-related"/>
    <property type="match status" value="1"/>
</dbReference>
<protein>
    <recommendedName>
        <fullName evidence="2">Brix domain-containing protein</fullName>
    </recommendedName>
</protein>
<dbReference type="FunFam" id="3.40.50.10480:FF:000001">
    <property type="entry name" value="IMP4, U3 small nucleolar ribonucleoprotein"/>
    <property type="match status" value="1"/>
</dbReference>
<dbReference type="GO" id="GO:0005654">
    <property type="term" value="C:nucleoplasm"/>
    <property type="evidence" value="ECO:0007669"/>
    <property type="project" value="UniProtKB-ARBA"/>
</dbReference>
<dbReference type="Pfam" id="PF04427">
    <property type="entry name" value="Brix"/>
    <property type="match status" value="1"/>
</dbReference>
<evidence type="ECO:0000313" key="3">
    <source>
        <dbReference type="EMBL" id="ELT99436.1"/>
    </source>
</evidence>
<accession>R7U6Z7</accession>
<sequence length="334" mass="38921">MLDWNCIWFKAQAILPSQEGAQAIEYVAKCREYIFLCDGEALRRQARQRREYIYRKTVEQREKAKQEKRQLIKKSIEENKEIPNELKAEALEIEKNVAWGDGQEGGTSIIDDEYRWAGVEDPKLVVTTSRDPSSKLKQFAKEIKLIFPNSQRINRGKYEMNQLVQACRANDVTDLIILTEHRGNPDGMLISHLPYGPTAYFNLSNAVMRHDIPDIGTMSEAYPHLVFHKFSSKLGARVRNILKYLFPVPKEDSKRIITFANDDDYISFRHHTYKRSETKEIVLDEVGPRFEMKLFKIVLGTIEMADSADIEWVYKPYMRTTKKRKFLSNEEDAS</sequence>
<dbReference type="OrthoDB" id="10253204at2759"/>
<reference evidence="5" key="1">
    <citation type="submission" date="2012-12" db="EMBL/GenBank/DDBJ databases">
        <authorList>
            <person name="Hellsten U."/>
            <person name="Grimwood J."/>
            <person name="Chapman J.A."/>
            <person name="Shapiro H."/>
            <person name="Aerts A."/>
            <person name="Otillar R.P."/>
            <person name="Terry A.Y."/>
            <person name="Boore J.L."/>
            <person name="Simakov O."/>
            <person name="Marletaz F."/>
            <person name="Cho S.-J."/>
            <person name="Edsinger-Gonzales E."/>
            <person name="Havlak P."/>
            <person name="Kuo D.-H."/>
            <person name="Larsson T."/>
            <person name="Lv J."/>
            <person name="Arendt D."/>
            <person name="Savage R."/>
            <person name="Osoegawa K."/>
            <person name="de Jong P."/>
            <person name="Lindberg D.R."/>
            <person name="Seaver E.C."/>
            <person name="Weisblat D.A."/>
            <person name="Putnam N.H."/>
            <person name="Grigoriev I.V."/>
            <person name="Rokhsar D.S."/>
        </authorList>
    </citation>
    <scope>NUCLEOTIDE SEQUENCE</scope>
    <source>
        <strain evidence="5">I ESC-2004</strain>
    </source>
</reference>
<dbReference type="InterPro" id="IPR007109">
    <property type="entry name" value="Brix"/>
</dbReference>
<proteinExistence type="predicted"/>
<name>R7U6Z7_CAPTE</name>